<dbReference type="Gene3D" id="3.40.50.2300">
    <property type="match status" value="1"/>
</dbReference>
<dbReference type="Proteomes" id="UP001162734">
    <property type="component" value="Chromosome"/>
</dbReference>
<keyword evidence="5" id="KW-1185">Reference proteome</keyword>
<organism evidence="4 5">
    <name type="scientific">Anaeromyxobacter paludicola</name>
    <dbReference type="NCBI Taxonomy" id="2918171"/>
    <lineage>
        <taxon>Bacteria</taxon>
        <taxon>Pseudomonadati</taxon>
        <taxon>Myxococcota</taxon>
        <taxon>Myxococcia</taxon>
        <taxon>Myxococcales</taxon>
        <taxon>Cystobacterineae</taxon>
        <taxon>Anaeromyxobacteraceae</taxon>
        <taxon>Anaeromyxobacter</taxon>
    </lineage>
</organism>
<feature type="modified residue" description="4-aspartylphosphate" evidence="2">
    <location>
        <position position="163"/>
    </location>
</feature>
<dbReference type="Gene3D" id="2.40.10.220">
    <property type="entry name" value="predicted glycosyltransferase like domains"/>
    <property type="match status" value="1"/>
</dbReference>
<dbReference type="InterPro" id="IPR011006">
    <property type="entry name" value="CheY-like_superfamily"/>
</dbReference>
<evidence type="ECO:0000313" key="4">
    <source>
        <dbReference type="EMBL" id="BDG08482.1"/>
    </source>
</evidence>
<dbReference type="InterPro" id="IPR050595">
    <property type="entry name" value="Bact_response_regulator"/>
</dbReference>
<dbReference type="SMART" id="SM00448">
    <property type="entry name" value="REC"/>
    <property type="match status" value="1"/>
</dbReference>
<dbReference type="PANTHER" id="PTHR44591">
    <property type="entry name" value="STRESS RESPONSE REGULATOR PROTEIN 1"/>
    <property type="match status" value="1"/>
</dbReference>
<sequence>MVRIGEPEPQRLADAVERLCGEGYLLETARSFEEAERVRLVLTLRAEPHEPVELEGEVLRRVPGEDGARRGVMVWIPPDRESDRARLLRLVERVREGGVRATRTCRVLVVEDNALVRRLYAQAMERVAAAAHPVEVLTEFVENGGDAYDRLRQRPMIDLVLADLYMPVVDGFELLRRMHAEAGLKATPVVVLTAGGAEAAERAHQLGAETVMQKPVRIATIAETVGRLLQLPQA</sequence>
<proteinExistence type="predicted"/>
<reference evidence="5" key="1">
    <citation type="journal article" date="2022" name="Int. J. Syst. Evol. Microbiol.">
        <title>Anaeromyxobacter oryzae sp. nov., Anaeromyxobacter diazotrophicus sp. nov. and Anaeromyxobacter paludicola sp. nov., isolated from paddy soils.</title>
        <authorList>
            <person name="Itoh H."/>
            <person name="Xu Z."/>
            <person name="Mise K."/>
            <person name="Masuda Y."/>
            <person name="Ushijima N."/>
            <person name="Hayakawa C."/>
            <person name="Shiratori Y."/>
            <person name="Senoo K."/>
        </authorList>
    </citation>
    <scope>NUCLEOTIDE SEQUENCE [LARGE SCALE GENOMIC DNA]</scope>
    <source>
        <strain evidence="5">Red630</strain>
    </source>
</reference>
<dbReference type="PROSITE" id="PS50110">
    <property type="entry name" value="RESPONSE_REGULATORY"/>
    <property type="match status" value="1"/>
</dbReference>
<protein>
    <recommendedName>
        <fullName evidence="3">Response regulatory domain-containing protein</fullName>
    </recommendedName>
</protein>
<dbReference type="EMBL" id="AP025592">
    <property type="protein sequence ID" value="BDG08482.1"/>
    <property type="molecule type" value="Genomic_DNA"/>
</dbReference>
<feature type="domain" description="Response regulatory" evidence="3">
    <location>
        <begin position="106"/>
        <end position="229"/>
    </location>
</feature>
<dbReference type="Pfam" id="PF00072">
    <property type="entry name" value="Response_reg"/>
    <property type="match status" value="1"/>
</dbReference>
<keyword evidence="1 2" id="KW-0597">Phosphoprotein</keyword>
<evidence type="ECO:0000259" key="3">
    <source>
        <dbReference type="PROSITE" id="PS50110"/>
    </source>
</evidence>
<evidence type="ECO:0000313" key="5">
    <source>
        <dbReference type="Proteomes" id="UP001162734"/>
    </source>
</evidence>
<gene>
    <name evidence="4" type="ORF">AMPC_15950</name>
</gene>
<dbReference type="SUPFAM" id="SSF52172">
    <property type="entry name" value="CheY-like"/>
    <property type="match status" value="1"/>
</dbReference>
<dbReference type="PANTHER" id="PTHR44591:SF3">
    <property type="entry name" value="RESPONSE REGULATORY DOMAIN-CONTAINING PROTEIN"/>
    <property type="match status" value="1"/>
</dbReference>
<evidence type="ECO:0000256" key="2">
    <source>
        <dbReference type="PROSITE-ProRule" id="PRU00169"/>
    </source>
</evidence>
<name>A0ABN6N945_9BACT</name>
<evidence type="ECO:0000256" key="1">
    <source>
        <dbReference type="ARBA" id="ARBA00022553"/>
    </source>
</evidence>
<dbReference type="InterPro" id="IPR001789">
    <property type="entry name" value="Sig_transdc_resp-reg_receiver"/>
</dbReference>
<accession>A0ABN6N945</accession>